<dbReference type="EMBL" id="HF935612">
    <property type="protein sequence ID" value="CCX11382.1"/>
    <property type="molecule type" value="Genomic_DNA"/>
</dbReference>
<name>U4LH82_PYROM</name>
<evidence type="ECO:0000313" key="1">
    <source>
        <dbReference type="EMBL" id="CCX11382.1"/>
    </source>
</evidence>
<evidence type="ECO:0000313" key="2">
    <source>
        <dbReference type="Proteomes" id="UP000018144"/>
    </source>
</evidence>
<dbReference type="Proteomes" id="UP000018144">
    <property type="component" value="Unassembled WGS sequence"/>
</dbReference>
<proteinExistence type="predicted"/>
<reference evidence="1 2" key="1">
    <citation type="journal article" date="2013" name="PLoS Genet.">
        <title>The genome and development-dependent transcriptomes of Pyronema confluens: a window into fungal evolution.</title>
        <authorList>
            <person name="Traeger S."/>
            <person name="Altegoer F."/>
            <person name="Freitag M."/>
            <person name="Gabaldon T."/>
            <person name="Kempken F."/>
            <person name="Kumar A."/>
            <person name="Marcet-Houben M."/>
            <person name="Poggeler S."/>
            <person name="Stajich J.E."/>
            <person name="Nowrousian M."/>
        </authorList>
    </citation>
    <scope>NUCLEOTIDE SEQUENCE [LARGE SCALE GENOMIC DNA]</scope>
    <source>
        <strain evidence="2">CBS 100304</strain>
        <tissue evidence="1">Vegetative mycelium</tissue>
    </source>
</reference>
<organism evidence="1 2">
    <name type="scientific">Pyronema omphalodes (strain CBS 100304)</name>
    <name type="common">Pyronema confluens</name>
    <dbReference type="NCBI Taxonomy" id="1076935"/>
    <lineage>
        <taxon>Eukaryota</taxon>
        <taxon>Fungi</taxon>
        <taxon>Dikarya</taxon>
        <taxon>Ascomycota</taxon>
        <taxon>Pezizomycotina</taxon>
        <taxon>Pezizomycetes</taxon>
        <taxon>Pezizales</taxon>
        <taxon>Pyronemataceae</taxon>
        <taxon>Pyronema</taxon>
    </lineage>
</organism>
<dbReference type="AlphaFoldDB" id="U4LH82"/>
<gene>
    <name evidence="1" type="ORF">PCON_10976</name>
</gene>
<sequence>MATPTISINGLKITLSPVVPPSITLPPGACPRITSIISKIMSIPASFTSDPSEVTYMILKRIGCRRRPKLQQIYEMSQESEKPLGLLSLALIQRWITEKYAISSAISEQDKGDMGDMGYQGEWWHHWDEWDSDDESDFTSTLCVNLESLYEVEVDSWIHAWVGNIMHVAQNCIAFDSAKNGNVGTKAKLKAINEGRERCWKRLGLAEGVKSSRRGTLEVIVWWMKRGMEEKETLLEVFRMWVMVAKIDMPKWYGVGSEGRMEILRLLVEFRGLWVGN</sequence>
<protein>
    <submittedName>
        <fullName evidence="1">Uncharacterized protein</fullName>
    </submittedName>
</protein>
<keyword evidence="2" id="KW-1185">Reference proteome</keyword>
<accession>U4LH82</accession>